<keyword evidence="1" id="KW-0812">Transmembrane</keyword>
<evidence type="ECO:0000313" key="2">
    <source>
        <dbReference type="EMBL" id="GAA3510810.1"/>
    </source>
</evidence>
<evidence type="ECO:0000256" key="1">
    <source>
        <dbReference type="SAM" id="Phobius"/>
    </source>
</evidence>
<gene>
    <name evidence="2" type="ORF">GCM10022393_25540</name>
</gene>
<proteinExistence type="predicted"/>
<protein>
    <submittedName>
        <fullName evidence="2">Uncharacterized protein</fullName>
    </submittedName>
</protein>
<dbReference type="RefSeq" id="WP_344927965.1">
    <property type="nucleotide sequence ID" value="NZ_BAABCW010000010.1"/>
</dbReference>
<name>A0ABP6UPK3_9FLAO</name>
<keyword evidence="3" id="KW-1185">Reference proteome</keyword>
<feature type="transmembrane region" description="Helical" evidence="1">
    <location>
        <begin position="15"/>
        <end position="35"/>
    </location>
</feature>
<dbReference type="EMBL" id="BAABCW010000010">
    <property type="protein sequence ID" value="GAA3510810.1"/>
    <property type="molecule type" value="Genomic_DNA"/>
</dbReference>
<accession>A0ABP6UPK3</accession>
<sequence>MRSSPRGFGIHYYDIKISFIVLWYVVETLPSYIGLMLKQKKWRGMFGLSLRNIYNRKNIIDQGLEFTDGVDDIILQAFDKRSLRLTPDVVIRFNF</sequence>
<keyword evidence="1" id="KW-1133">Transmembrane helix</keyword>
<dbReference type="Proteomes" id="UP001500459">
    <property type="component" value="Unassembled WGS sequence"/>
</dbReference>
<organism evidence="2 3">
    <name type="scientific">Aquimarina addita</name>
    <dbReference type="NCBI Taxonomy" id="870485"/>
    <lineage>
        <taxon>Bacteria</taxon>
        <taxon>Pseudomonadati</taxon>
        <taxon>Bacteroidota</taxon>
        <taxon>Flavobacteriia</taxon>
        <taxon>Flavobacteriales</taxon>
        <taxon>Flavobacteriaceae</taxon>
        <taxon>Aquimarina</taxon>
    </lineage>
</organism>
<evidence type="ECO:0000313" key="3">
    <source>
        <dbReference type="Proteomes" id="UP001500459"/>
    </source>
</evidence>
<reference evidence="3" key="1">
    <citation type="journal article" date="2019" name="Int. J. Syst. Evol. Microbiol.">
        <title>The Global Catalogue of Microorganisms (GCM) 10K type strain sequencing project: providing services to taxonomists for standard genome sequencing and annotation.</title>
        <authorList>
            <consortium name="The Broad Institute Genomics Platform"/>
            <consortium name="The Broad Institute Genome Sequencing Center for Infectious Disease"/>
            <person name="Wu L."/>
            <person name="Ma J."/>
        </authorList>
    </citation>
    <scope>NUCLEOTIDE SEQUENCE [LARGE SCALE GENOMIC DNA]</scope>
    <source>
        <strain evidence="3">JCM 17106</strain>
    </source>
</reference>
<keyword evidence="1" id="KW-0472">Membrane</keyword>
<comment type="caution">
    <text evidence="2">The sequence shown here is derived from an EMBL/GenBank/DDBJ whole genome shotgun (WGS) entry which is preliminary data.</text>
</comment>